<evidence type="ECO:0000313" key="11">
    <source>
        <dbReference type="EMBL" id="MEA5138774.1"/>
    </source>
</evidence>
<comment type="similarity">
    <text evidence="9">Belongs to the peptidase M15D family.</text>
</comment>
<dbReference type="PANTHER" id="PTHR43126:SF2">
    <property type="entry name" value="D-ALANYL-D-ALANINE DIPEPTIDASE"/>
    <property type="match status" value="1"/>
</dbReference>
<gene>
    <name evidence="11" type="ORF">VB248_06510</name>
</gene>
<protein>
    <recommendedName>
        <fullName evidence="9">D-alanyl-D-alanine dipeptidase</fullName>
        <shortName evidence="9">D-Ala-D-Ala dipeptidase</shortName>
        <ecNumber evidence="9">3.4.13.22</ecNumber>
    </recommendedName>
</protein>
<feature type="active site" description="Proton donor/acceptor" evidence="9">
    <location>
        <position position="224"/>
    </location>
</feature>
<evidence type="ECO:0000256" key="2">
    <source>
        <dbReference type="ARBA" id="ARBA00022670"/>
    </source>
</evidence>
<accession>A0ABU5Q8Q8</accession>
<keyword evidence="4 9" id="KW-0378">Hydrolase</keyword>
<dbReference type="PANTHER" id="PTHR43126">
    <property type="entry name" value="D-ALANYL-D-ALANINE DIPEPTIDASE"/>
    <property type="match status" value="1"/>
</dbReference>
<dbReference type="RefSeq" id="WP_323295942.1">
    <property type="nucleotide sequence ID" value="NZ_JAYFUM010000007.1"/>
</dbReference>
<keyword evidence="8" id="KW-0961">Cell wall biogenesis/degradation</keyword>
<dbReference type="EC" id="3.4.13.22" evidence="9"/>
<evidence type="ECO:0000256" key="5">
    <source>
        <dbReference type="ARBA" id="ARBA00022833"/>
    </source>
</evidence>
<feature type="binding site" evidence="9">
    <location>
        <position position="227"/>
    </location>
    <ligand>
        <name>Zn(2+)</name>
        <dbReference type="ChEBI" id="CHEBI:29105"/>
        <note>catalytic</note>
    </ligand>
</feature>
<evidence type="ECO:0000256" key="9">
    <source>
        <dbReference type="HAMAP-Rule" id="MF_01924"/>
    </source>
</evidence>
<dbReference type="SUPFAM" id="SSF55166">
    <property type="entry name" value="Hedgehog/DD-peptidase"/>
    <property type="match status" value="1"/>
</dbReference>
<dbReference type="Proteomes" id="UP001302949">
    <property type="component" value="Unassembled WGS sequence"/>
</dbReference>
<proteinExistence type="inferred from homology"/>
<keyword evidence="7 9" id="KW-0482">Metalloprotease</keyword>
<comment type="catalytic activity">
    <reaction evidence="1 9">
        <text>D-alanyl-D-alanine + H2O = 2 D-alanine</text>
        <dbReference type="Rhea" id="RHEA:20661"/>
        <dbReference type="ChEBI" id="CHEBI:15377"/>
        <dbReference type="ChEBI" id="CHEBI:57416"/>
        <dbReference type="ChEBI" id="CHEBI:57822"/>
        <dbReference type="EC" id="3.4.13.22"/>
    </reaction>
</comment>
<evidence type="ECO:0000256" key="10">
    <source>
        <dbReference type="SAM" id="SignalP"/>
    </source>
</evidence>
<feature type="binding site" evidence="9">
    <location>
        <position position="153"/>
    </location>
    <ligand>
        <name>Zn(2+)</name>
        <dbReference type="ChEBI" id="CHEBI:29105"/>
        <note>catalytic</note>
    </ligand>
</feature>
<feature type="binding site" evidence="9">
    <location>
        <position position="160"/>
    </location>
    <ligand>
        <name>Zn(2+)</name>
        <dbReference type="ChEBI" id="CHEBI:29105"/>
        <note>catalytic</note>
    </ligand>
</feature>
<sequence length="244" mass="28208">MRKQILNVLLFLIISSPLLANRDIPNRKKNSKTSKQKTIYTCEYEQKMAQQGLVNIKEIDPTILVELKYSSTDNFVGKDVYGCINNCFMQKRPANMLKEANELLQQEHPNYRLLVYDGGRPLSIQKILWNTLSQYSVKEREKYVSNPAKGSIHNYGSAVDLTIATADGKPLDMGTKYDYFGELAYPTKEAYFLAKKKLSSKQIANRKLLRSVMKAVGYMPIDYEWWHFNAVSRNEAKQLYRIIE</sequence>
<name>A0ABU5Q8Q8_9BACT</name>
<dbReference type="EMBL" id="JAYFUM010000007">
    <property type="protein sequence ID" value="MEA5138774.1"/>
    <property type="molecule type" value="Genomic_DNA"/>
</dbReference>
<keyword evidence="6 9" id="KW-0224">Dipeptidase</keyword>
<feature type="site" description="Transition state stabilizer" evidence="9">
    <location>
        <position position="120"/>
    </location>
</feature>
<keyword evidence="2 9" id="KW-0645">Protease</keyword>
<feature type="signal peptide" evidence="10">
    <location>
        <begin position="1"/>
        <end position="20"/>
    </location>
</feature>
<dbReference type="HAMAP" id="MF_01924">
    <property type="entry name" value="A_A_dipeptidase"/>
    <property type="match status" value="1"/>
</dbReference>
<keyword evidence="5 9" id="KW-0862">Zinc</keyword>
<comment type="cofactor">
    <cofactor evidence="9">
        <name>Zn(2+)</name>
        <dbReference type="ChEBI" id="CHEBI:29105"/>
    </cofactor>
    <text evidence="9">Binds 1 zinc ion per subunit.</text>
</comment>
<keyword evidence="10" id="KW-0732">Signal</keyword>
<dbReference type="CDD" id="cd14840">
    <property type="entry name" value="D-Ala-D-Ala_dipeptidase_Aad"/>
    <property type="match status" value="1"/>
</dbReference>
<evidence type="ECO:0000256" key="1">
    <source>
        <dbReference type="ARBA" id="ARBA00001362"/>
    </source>
</evidence>
<evidence type="ECO:0000256" key="4">
    <source>
        <dbReference type="ARBA" id="ARBA00022801"/>
    </source>
</evidence>
<evidence type="ECO:0000313" key="12">
    <source>
        <dbReference type="Proteomes" id="UP001302949"/>
    </source>
</evidence>
<dbReference type="Pfam" id="PF01427">
    <property type="entry name" value="Peptidase_M15"/>
    <property type="match status" value="1"/>
</dbReference>
<organism evidence="11 12">
    <name type="scientific">Arcicella rigui</name>
    <dbReference type="NCBI Taxonomy" id="797020"/>
    <lineage>
        <taxon>Bacteria</taxon>
        <taxon>Pseudomonadati</taxon>
        <taxon>Bacteroidota</taxon>
        <taxon>Cytophagia</taxon>
        <taxon>Cytophagales</taxon>
        <taxon>Flectobacillaceae</taxon>
        <taxon>Arcicella</taxon>
    </lineage>
</organism>
<comment type="function">
    <text evidence="9">Catalyzes hydrolysis of the D-alanyl-D-alanine dipeptide.</text>
</comment>
<dbReference type="InterPro" id="IPR009045">
    <property type="entry name" value="Zn_M74/Hedgehog-like"/>
</dbReference>
<keyword evidence="3 9" id="KW-0479">Metal-binding</keyword>
<feature type="chain" id="PRO_5045374092" description="D-alanyl-D-alanine dipeptidase" evidence="10">
    <location>
        <begin position="21"/>
        <end position="244"/>
    </location>
</feature>
<evidence type="ECO:0000256" key="6">
    <source>
        <dbReference type="ARBA" id="ARBA00022997"/>
    </source>
</evidence>
<comment type="caution">
    <text evidence="11">The sequence shown here is derived from an EMBL/GenBank/DDBJ whole genome shotgun (WGS) entry which is preliminary data.</text>
</comment>
<dbReference type="Gene3D" id="3.30.1380.10">
    <property type="match status" value="1"/>
</dbReference>
<dbReference type="InterPro" id="IPR000755">
    <property type="entry name" value="A_A_dipeptidase"/>
</dbReference>
<evidence type="ECO:0000256" key="8">
    <source>
        <dbReference type="ARBA" id="ARBA00023316"/>
    </source>
</evidence>
<evidence type="ECO:0000256" key="3">
    <source>
        <dbReference type="ARBA" id="ARBA00022723"/>
    </source>
</evidence>
<evidence type="ECO:0000256" key="7">
    <source>
        <dbReference type="ARBA" id="ARBA00023049"/>
    </source>
</evidence>
<keyword evidence="12" id="KW-1185">Reference proteome</keyword>
<reference evidence="11 12" key="1">
    <citation type="submission" date="2023-12" db="EMBL/GenBank/DDBJ databases">
        <title>Novel species of the genus Arcicella isolated from rivers.</title>
        <authorList>
            <person name="Lu H."/>
        </authorList>
    </citation>
    <scope>NUCLEOTIDE SEQUENCE [LARGE SCALE GENOMIC DNA]</scope>
    <source>
        <strain evidence="11 12">KCTC 23307</strain>
    </source>
</reference>